<dbReference type="Proteomes" id="UP000588369">
    <property type="component" value="Unassembled WGS sequence"/>
</dbReference>
<evidence type="ECO:0000313" key="1">
    <source>
        <dbReference type="EMBL" id="NME62711.1"/>
    </source>
</evidence>
<dbReference type="AlphaFoldDB" id="A0A7X9NRX1"/>
<reference evidence="1 2" key="1">
    <citation type="submission" date="2020-04" db="EMBL/GenBank/DDBJ databases">
        <authorList>
            <person name="Hitch T.C.A."/>
            <person name="Wylensek D."/>
            <person name="Clavel T."/>
        </authorList>
    </citation>
    <scope>NUCLEOTIDE SEQUENCE [LARGE SCALE GENOMIC DNA]</scope>
    <source>
        <strain evidence="1 2">BSM-130-P53-3C</strain>
    </source>
</reference>
<protein>
    <submittedName>
        <fullName evidence="1">Uncharacterized protein</fullName>
    </submittedName>
</protein>
<dbReference type="EMBL" id="JABAGI010000014">
    <property type="protein sequence ID" value="NME62711.1"/>
    <property type="molecule type" value="Genomic_DNA"/>
</dbReference>
<comment type="caution">
    <text evidence="1">The sequence shown here is derived from an EMBL/GenBank/DDBJ whole genome shotgun (WGS) entry which is preliminary data.</text>
</comment>
<organism evidence="1 2">
    <name type="scientific">Bifidobacterium thermophilum</name>
    <dbReference type="NCBI Taxonomy" id="33905"/>
    <lineage>
        <taxon>Bacteria</taxon>
        <taxon>Bacillati</taxon>
        <taxon>Actinomycetota</taxon>
        <taxon>Actinomycetes</taxon>
        <taxon>Bifidobacteriales</taxon>
        <taxon>Bifidobacteriaceae</taxon>
        <taxon>Bifidobacterium</taxon>
    </lineage>
</organism>
<sequence length="63" mass="6587">MMVTDVCLLSIRVGLAGKAPDADTWHDGTYGIASRICRFQSSTPSCGNGEVDAFLLAANGNLV</sequence>
<gene>
    <name evidence="1" type="ORF">HF844_07905</name>
</gene>
<name>A0A7X9NRX1_9BIFI</name>
<accession>A0A7X9NRX1</accession>
<evidence type="ECO:0000313" key="2">
    <source>
        <dbReference type="Proteomes" id="UP000588369"/>
    </source>
</evidence>
<dbReference type="RefSeq" id="WP_015451220.1">
    <property type="nucleotide sequence ID" value="NZ_JABAGI010000014.1"/>
</dbReference>
<proteinExistence type="predicted"/>